<dbReference type="Proteomes" id="UP000183982">
    <property type="component" value="Unassembled WGS sequence"/>
</dbReference>
<gene>
    <name evidence="1" type="ORF">SAMN05444000_106104</name>
</gene>
<reference evidence="2" key="1">
    <citation type="submission" date="2016-11" db="EMBL/GenBank/DDBJ databases">
        <authorList>
            <person name="Varghese N."/>
            <person name="Submissions S."/>
        </authorList>
    </citation>
    <scope>NUCLEOTIDE SEQUENCE [LARGE SCALE GENOMIC DNA]</scope>
    <source>
        <strain evidence="2">DSM 100564</strain>
    </source>
</reference>
<name>A0A1M6HNQ8_9RHOB</name>
<dbReference type="PROSITE" id="PS51257">
    <property type="entry name" value="PROKAR_LIPOPROTEIN"/>
    <property type="match status" value="1"/>
</dbReference>
<evidence type="ECO:0000313" key="1">
    <source>
        <dbReference type="EMBL" id="SHJ23832.1"/>
    </source>
</evidence>
<dbReference type="OrthoDB" id="7274329at2"/>
<proteinExistence type="predicted"/>
<protein>
    <recommendedName>
        <fullName evidence="3">Lipoprotein</fullName>
    </recommendedName>
</protein>
<accession>A0A1M6HNQ8</accession>
<sequence>MKRLTLSIAALAGLAGCLEYTPMYKVGATTHEANVTRAQCNTFAANTVPPMIIQDWVPIYGANGRIVGHRVEYYDANEGRRHSTVQKCQEEQGYERVSIPYCSEDQLAGRSYRPLTTSPPLTGSICAVKQPDGGRVLIDLSKPAG</sequence>
<dbReference type="STRING" id="1470563.SAMN05444000_106104"/>
<keyword evidence="2" id="KW-1185">Reference proteome</keyword>
<dbReference type="RefSeq" id="WP_139280671.1">
    <property type="nucleotide sequence ID" value="NZ_FQZQ01000006.1"/>
</dbReference>
<organism evidence="1 2">
    <name type="scientific">Shimia gijangensis</name>
    <dbReference type="NCBI Taxonomy" id="1470563"/>
    <lineage>
        <taxon>Bacteria</taxon>
        <taxon>Pseudomonadati</taxon>
        <taxon>Pseudomonadota</taxon>
        <taxon>Alphaproteobacteria</taxon>
        <taxon>Rhodobacterales</taxon>
        <taxon>Roseobacteraceae</taxon>
    </lineage>
</organism>
<dbReference type="EMBL" id="FQZQ01000006">
    <property type="protein sequence ID" value="SHJ23832.1"/>
    <property type="molecule type" value="Genomic_DNA"/>
</dbReference>
<evidence type="ECO:0008006" key="3">
    <source>
        <dbReference type="Google" id="ProtNLM"/>
    </source>
</evidence>
<dbReference type="AlphaFoldDB" id="A0A1M6HNQ8"/>
<evidence type="ECO:0000313" key="2">
    <source>
        <dbReference type="Proteomes" id="UP000183982"/>
    </source>
</evidence>